<dbReference type="STRING" id="1071378.G0W6P2"/>
<dbReference type="HOGENOM" id="CLU_077184_0_0_1"/>
<dbReference type="Proteomes" id="UP000000689">
    <property type="component" value="Chromosome 2"/>
</dbReference>
<dbReference type="GO" id="GO:0005935">
    <property type="term" value="C:cellular bud neck"/>
    <property type="evidence" value="ECO:0007669"/>
    <property type="project" value="EnsemblFungi"/>
</dbReference>
<accession>G0W6P2</accession>
<dbReference type="AlphaFoldDB" id="G0W6P2"/>
<sequence>MIICQVRSTLFPRDWTDDIKTTGKSFRNWDSCMNDKPCKIIAIVGICLAVVVGLWLIGALLTCCRQGVSGISEFICWCCASGNRNRNNNVTNDGYARNSRVNNIPVMPAMAGHHPSTVIYQPVQQPQTAATYYNNKRGNAKQNTNSYYDEFGRSNNDEVFELEEDFDLEKQKELSNKRKASSKSKPKRNSSFMSRFTSSGNHNTTPTATVSQPYPKNDYYSGATESSPYTNTGNFY</sequence>
<dbReference type="eggNOG" id="ENOG502S5JV">
    <property type="taxonomic scope" value="Eukaryota"/>
</dbReference>
<dbReference type="PANTHER" id="PTHR40018:SF1">
    <property type="entry name" value="[PSI+] INDUCTION PROTEIN 2"/>
    <property type="match status" value="1"/>
</dbReference>
<evidence type="ECO:0000313" key="4">
    <source>
        <dbReference type="Proteomes" id="UP000000689"/>
    </source>
</evidence>
<protein>
    <recommendedName>
        <fullName evidence="5">[PSI+] induction protein 2</fullName>
    </recommendedName>
</protein>
<feature type="region of interest" description="Disordered" evidence="1">
    <location>
        <begin position="171"/>
        <end position="236"/>
    </location>
</feature>
<evidence type="ECO:0008006" key="5">
    <source>
        <dbReference type="Google" id="ProtNLM"/>
    </source>
</evidence>
<dbReference type="GeneID" id="11498549"/>
<name>G0W6P2_NAUDC</name>
<proteinExistence type="predicted"/>
<keyword evidence="4" id="KW-1185">Reference proteome</keyword>
<feature type="compositionally biased region" description="Polar residues" evidence="1">
    <location>
        <begin position="192"/>
        <end position="214"/>
    </location>
</feature>
<gene>
    <name evidence="3" type="primary">NDAI0B04190</name>
    <name evidence="3" type="ordered locus">NDAI_0B04190</name>
</gene>
<keyword evidence="2" id="KW-0812">Transmembrane</keyword>
<evidence type="ECO:0000313" key="3">
    <source>
        <dbReference type="EMBL" id="CCD23453.1"/>
    </source>
</evidence>
<dbReference type="GO" id="GO:0005886">
    <property type="term" value="C:plasma membrane"/>
    <property type="evidence" value="ECO:0007669"/>
    <property type="project" value="EnsemblFungi"/>
</dbReference>
<evidence type="ECO:0000256" key="2">
    <source>
        <dbReference type="SAM" id="Phobius"/>
    </source>
</evidence>
<evidence type="ECO:0000256" key="1">
    <source>
        <dbReference type="SAM" id="MobiDB-lite"/>
    </source>
</evidence>
<dbReference type="PANTHER" id="PTHR40018">
    <property type="entry name" value="[PSI+] INDUCTION PROTEIN 2"/>
    <property type="match status" value="1"/>
</dbReference>
<dbReference type="OMA" id="KPCKIIA"/>
<feature type="compositionally biased region" description="Basic residues" evidence="1">
    <location>
        <begin position="177"/>
        <end position="188"/>
    </location>
</feature>
<feature type="compositionally biased region" description="Polar residues" evidence="1">
    <location>
        <begin position="223"/>
        <end position="236"/>
    </location>
</feature>
<keyword evidence="2" id="KW-1133">Transmembrane helix</keyword>
<dbReference type="InterPro" id="IPR037504">
    <property type="entry name" value="PSI_induc_2"/>
</dbReference>
<keyword evidence="2" id="KW-0472">Membrane</keyword>
<dbReference type="EMBL" id="HE580268">
    <property type="protein sequence ID" value="CCD23453.1"/>
    <property type="molecule type" value="Genomic_DNA"/>
</dbReference>
<feature type="transmembrane region" description="Helical" evidence="2">
    <location>
        <begin position="40"/>
        <end position="61"/>
    </location>
</feature>
<reference evidence="3 4" key="1">
    <citation type="journal article" date="2011" name="Proc. Natl. Acad. Sci. U.S.A.">
        <title>Evolutionary erosion of yeast sex chromosomes by mating-type switching accidents.</title>
        <authorList>
            <person name="Gordon J.L."/>
            <person name="Armisen D."/>
            <person name="Proux-Wera E."/>
            <person name="Oheigeartaigh S.S."/>
            <person name="Byrne K.P."/>
            <person name="Wolfe K.H."/>
        </authorList>
    </citation>
    <scope>NUCLEOTIDE SEQUENCE [LARGE SCALE GENOMIC DNA]</scope>
    <source>
        <strain evidence="4">ATCC 10597 / BCRC 20456 / CBS 421 / NBRC 0211 / NRRL Y-12639</strain>
    </source>
</reference>
<dbReference type="KEGG" id="ndi:NDAI_0B04190"/>
<dbReference type="OrthoDB" id="3980401at2759"/>
<organism evidence="3 4">
    <name type="scientific">Naumovozyma dairenensis (strain ATCC 10597 / BCRC 20456 / CBS 421 / NBRC 0211 / NRRL Y-12639)</name>
    <name type="common">Saccharomyces dairenensis</name>
    <dbReference type="NCBI Taxonomy" id="1071378"/>
    <lineage>
        <taxon>Eukaryota</taxon>
        <taxon>Fungi</taxon>
        <taxon>Dikarya</taxon>
        <taxon>Ascomycota</taxon>
        <taxon>Saccharomycotina</taxon>
        <taxon>Saccharomycetes</taxon>
        <taxon>Saccharomycetales</taxon>
        <taxon>Saccharomycetaceae</taxon>
        <taxon>Naumovozyma</taxon>
    </lineage>
</organism>
<dbReference type="RefSeq" id="XP_003668696.1">
    <property type="nucleotide sequence ID" value="XM_003668648.1"/>
</dbReference>